<keyword evidence="3" id="KW-1185">Reference proteome</keyword>
<dbReference type="OrthoDB" id="4082468at2"/>
<feature type="transmembrane region" description="Helical" evidence="1">
    <location>
        <begin position="102"/>
        <end position="120"/>
    </location>
</feature>
<sequence length="262" mass="28565">MLATMLSLVGLLLYGVTRFGNAAFYARLGTTPDEIGIDHAVLLDRVAGVIFLFVTVVGLAAILFYVALRSATPWWASIVAGVVGLCLSVAAIGGFFGVNLKWWGVAFILAVCGVVTLVTGQLERKPDSHRQWLGVWRAKLTASAIAALALLLAMFTAAGVAGYRAAGYIERGQPLPCNCLRVWFLDVNFRWFAGTEGFLGIDPKSVKPVWISSTLDEADRRRLAHHSLFILGTHDSTHYVFDSTERQMLRIPASLFIFSTSK</sequence>
<keyword evidence="1" id="KW-1133">Transmembrane helix</keyword>
<organism evidence="2 3">
    <name type="scientific">Streptomyces actuosus</name>
    <dbReference type="NCBI Taxonomy" id="1885"/>
    <lineage>
        <taxon>Bacteria</taxon>
        <taxon>Bacillati</taxon>
        <taxon>Actinomycetota</taxon>
        <taxon>Actinomycetes</taxon>
        <taxon>Kitasatosporales</taxon>
        <taxon>Streptomycetaceae</taxon>
        <taxon>Streptomyces</taxon>
    </lineage>
</organism>
<feature type="transmembrane region" description="Helical" evidence="1">
    <location>
        <begin position="46"/>
        <end position="67"/>
    </location>
</feature>
<dbReference type="AlphaFoldDB" id="A0A2U9P4G9"/>
<accession>A0A2U9P4G9</accession>
<keyword evidence="1" id="KW-0472">Membrane</keyword>
<dbReference type="Proteomes" id="UP000247634">
    <property type="component" value="Chromosome"/>
</dbReference>
<protein>
    <submittedName>
        <fullName evidence="2">Uncharacterized protein</fullName>
    </submittedName>
</protein>
<dbReference type="EMBL" id="CP029788">
    <property type="protein sequence ID" value="AWT44630.1"/>
    <property type="molecule type" value="Genomic_DNA"/>
</dbReference>
<feature type="transmembrane region" description="Helical" evidence="1">
    <location>
        <begin position="74"/>
        <end position="96"/>
    </location>
</feature>
<evidence type="ECO:0000313" key="2">
    <source>
        <dbReference type="EMBL" id="AWT44630.1"/>
    </source>
</evidence>
<proteinExistence type="predicted"/>
<gene>
    <name evidence="2" type="ORF">DMT42_21610</name>
</gene>
<evidence type="ECO:0000313" key="3">
    <source>
        <dbReference type="Proteomes" id="UP000247634"/>
    </source>
</evidence>
<dbReference type="KEGG" id="sact:DMT42_21610"/>
<evidence type="ECO:0000256" key="1">
    <source>
        <dbReference type="SAM" id="Phobius"/>
    </source>
</evidence>
<name>A0A2U9P4G9_STRAS</name>
<reference evidence="2 3" key="1">
    <citation type="submission" date="2018-06" db="EMBL/GenBank/DDBJ databases">
        <title>The complete genome sequence of a nosiheptide producer Streptomyces actuosus ATCC 25421: deducing the ability of producing a new class III lantibiotics.</title>
        <authorList>
            <person name="Liu W."/>
            <person name="Sun F."/>
            <person name="Hu Y."/>
        </authorList>
    </citation>
    <scope>NUCLEOTIDE SEQUENCE [LARGE SCALE GENOMIC DNA]</scope>
    <source>
        <strain evidence="2 3">ATCC 25421</strain>
    </source>
</reference>
<feature type="transmembrane region" description="Helical" evidence="1">
    <location>
        <begin position="140"/>
        <end position="163"/>
    </location>
</feature>
<keyword evidence="1" id="KW-0812">Transmembrane</keyword>